<dbReference type="Gene3D" id="1.20.1530.20">
    <property type="match status" value="1"/>
</dbReference>
<dbReference type="AlphaFoldDB" id="A0A2V1K3H8"/>
<keyword evidence="6 8" id="KW-1133">Transmembrane helix</keyword>
<keyword evidence="5 8" id="KW-0812">Transmembrane</keyword>
<feature type="transmembrane region" description="Helical" evidence="8">
    <location>
        <begin position="12"/>
        <end position="29"/>
    </location>
</feature>
<dbReference type="InterPro" id="IPR004706">
    <property type="entry name" value="Arsenical-R_Acr3"/>
</dbReference>
<keyword evidence="10" id="KW-1185">Reference proteome</keyword>
<feature type="transmembrane region" description="Helical" evidence="8">
    <location>
        <begin position="197"/>
        <end position="221"/>
    </location>
</feature>
<evidence type="ECO:0000256" key="3">
    <source>
        <dbReference type="ARBA" id="ARBA00022448"/>
    </source>
</evidence>
<feature type="transmembrane region" description="Helical" evidence="8">
    <location>
        <begin position="227"/>
        <end position="250"/>
    </location>
</feature>
<evidence type="ECO:0000313" key="9">
    <source>
        <dbReference type="EMBL" id="PWF25140.1"/>
    </source>
</evidence>
<evidence type="ECO:0000256" key="7">
    <source>
        <dbReference type="ARBA" id="ARBA00023136"/>
    </source>
</evidence>
<evidence type="ECO:0000256" key="1">
    <source>
        <dbReference type="ARBA" id="ARBA00004651"/>
    </source>
</evidence>
<evidence type="ECO:0000256" key="8">
    <source>
        <dbReference type="SAM" id="Phobius"/>
    </source>
</evidence>
<dbReference type="PANTHER" id="PTHR43057:SF1">
    <property type="entry name" value="ARSENICAL-RESISTANCE PROTEIN 3"/>
    <property type="match status" value="1"/>
</dbReference>
<dbReference type="Proteomes" id="UP000245212">
    <property type="component" value="Unassembled WGS sequence"/>
</dbReference>
<proteinExistence type="inferred from homology"/>
<evidence type="ECO:0000256" key="2">
    <source>
        <dbReference type="ARBA" id="ARBA00010110"/>
    </source>
</evidence>
<keyword evidence="4" id="KW-1003">Cell membrane</keyword>
<reference evidence="10" key="1">
    <citation type="submission" date="2018-05" db="EMBL/GenBank/DDBJ databases">
        <authorList>
            <person name="Li Y."/>
        </authorList>
    </citation>
    <scope>NUCLEOTIDE SEQUENCE [LARGE SCALE GENOMIC DNA]</scope>
    <source>
        <strain evidence="10">3d-2-2</strain>
    </source>
</reference>
<keyword evidence="7 8" id="KW-0472">Membrane</keyword>
<comment type="similarity">
    <text evidence="2">Belongs to the arsenical resistance-3 (ACR3) (TC 2.A.59) family.</text>
</comment>
<sequence length="321" mass="34577">MQLRVVLEKYQIGLYFLAVLAGAGFGRLMPFAVDWAAAITPALACMLYLTFLQVPVAELGTAFRQRRFLAVLLAVNFILVPILVAALLHWAPADPLLRLGMLFVLLTPCIDYVVTFAHLGRADARLLLASTPVLLLVQMLALPLYLRLFLGEEAAQWVHPGPFVDAFIWMILVPAALAGLTQALARRHRGALAVADGLALLCVPATALVLLVVVAAVMPSLRSMPAMAWSVVPLYLLYALVAPVVGWWLARWCGLKAMAGRAVAFSAGTRNSLVVLPLALSVPGAMPLLPAVIVLQTLVELLAELLYIRVLPRWGASGKAV</sequence>
<feature type="transmembrane region" description="Helical" evidence="8">
    <location>
        <begin position="96"/>
        <end position="114"/>
    </location>
</feature>
<feature type="transmembrane region" description="Helical" evidence="8">
    <location>
        <begin position="166"/>
        <end position="185"/>
    </location>
</feature>
<dbReference type="InterPro" id="IPR038770">
    <property type="entry name" value="Na+/solute_symporter_sf"/>
</dbReference>
<dbReference type="Pfam" id="PF01758">
    <property type="entry name" value="SBF"/>
    <property type="match status" value="1"/>
</dbReference>
<dbReference type="EMBL" id="QETA01000001">
    <property type="protein sequence ID" value="PWF25140.1"/>
    <property type="molecule type" value="Genomic_DNA"/>
</dbReference>
<feature type="transmembrane region" description="Helical" evidence="8">
    <location>
        <begin position="35"/>
        <end position="56"/>
    </location>
</feature>
<keyword evidence="3" id="KW-0813">Transport</keyword>
<feature type="transmembrane region" description="Helical" evidence="8">
    <location>
        <begin position="126"/>
        <end position="146"/>
    </location>
</feature>
<protein>
    <submittedName>
        <fullName evidence="9">Arsenic resistance protein</fullName>
    </submittedName>
</protein>
<evidence type="ECO:0000256" key="4">
    <source>
        <dbReference type="ARBA" id="ARBA00022475"/>
    </source>
</evidence>
<accession>A0A2V1K3H8</accession>
<dbReference type="InterPro" id="IPR002657">
    <property type="entry name" value="BilAc:Na_symport/Acr3"/>
</dbReference>
<evidence type="ECO:0000256" key="5">
    <source>
        <dbReference type="ARBA" id="ARBA00022692"/>
    </source>
</evidence>
<dbReference type="GO" id="GO:0015104">
    <property type="term" value="F:antimonite transmembrane transporter activity"/>
    <property type="evidence" value="ECO:0007669"/>
    <property type="project" value="TreeGrafter"/>
</dbReference>
<comment type="subcellular location">
    <subcellularLocation>
        <location evidence="1">Cell membrane</location>
        <topology evidence="1">Multi-pass membrane protein</topology>
    </subcellularLocation>
</comment>
<dbReference type="PANTHER" id="PTHR43057">
    <property type="entry name" value="ARSENITE EFFLUX TRANSPORTER"/>
    <property type="match status" value="1"/>
</dbReference>
<organism evidence="9 10">
    <name type="scientific">Corticimicrobacter populi</name>
    <dbReference type="NCBI Taxonomy" id="2175229"/>
    <lineage>
        <taxon>Bacteria</taxon>
        <taxon>Pseudomonadati</taxon>
        <taxon>Pseudomonadota</taxon>
        <taxon>Betaproteobacteria</taxon>
        <taxon>Burkholderiales</taxon>
        <taxon>Alcaligenaceae</taxon>
        <taxon>Corticimicrobacter</taxon>
    </lineage>
</organism>
<dbReference type="GO" id="GO:0005886">
    <property type="term" value="C:plasma membrane"/>
    <property type="evidence" value="ECO:0007669"/>
    <property type="project" value="UniProtKB-SubCell"/>
</dbReference>
<evidence type="ECO:0000256" key="6">
    <source>
        <dbReference type="ARBA" id="ARBA00022989"/>
    </source>
</evidence>
<comment type="caution">
    <text evidence="9">The sequence shown here is derived from an EMBL/GenBank/DDBJ whole genome shotgun (WGS) entry which is preliminary data.</text>
</comment>
<dbReference type="GO" id="GO:0015105">
    <property type="term" value="F:arsenite transmembrane transporter activity"/>
    <property type="evidence" value="ECO:0007669"/>
    <property type="project" value="TreeGrafter"/>
</dbReference>
<feature type="transmembrane region" description="Helical" evidence="8">
    <location>
        <begin position="68"/>
        <end position="90"/>
    </location>
</feature>
<name>A0A2V1K3H8_9BURK</name>
<dbReference type="RefSeq" id="WP_109060542.1">
    <property type="nucleotide sequence ID" value="NZ_QETA01000001.1"/>
</dbReference>
<dbReference type="GO" id="GO:0015297">
    <property type="term" value="F:antiporter activity"/>
    <property type="evidence" value="ECO:0007669"/>
    <property type="project" value="InterPro"/>
</dbReference>
<evidence type="ECO:0000313" key="10">
    <source>
        <dbReference type="Proteomes" id="UP000245212"/>
    </source>
</evidence>
<gene>
    <name evidence="9" type="ORF">DD235_02985</name>
</gene>